<dbReference type="InterPro" id="IPR001138">
    <property type="entry name" value="Zn2Cys6_DnaBD"/>
</dbReference>
<evidence type="ECO:0000313" key="6">
    <source>
        <dbReference type="EMBL" id="KAK0646731.1"/>
    </source>
</evidence>
<dbReference type="CDD" id="cd00067">
    <property type="entry name" value="GAL4"/>
    <property type="match status" value="1"/>
</dbReference>
<dbReference type="InterPro" id="IPR036864">
    <property type="entry name" value="Zn2-C6_fun-type_DNA-bd_sf"/>
</dbReference>
<dbReference type="GO" id="GO:0003677">
    <property type="term" value="F:DNA binding"/>
    <property type="evidence" value="ECO:0007669"/>
    <property type="project" value="InterPro"/>
</dbReference>
<dbReference type="GO" id="GO:0000981">
    <property type="term" value="F:DNA-binding transcription factor activity, RNA polymerase II-specific"/>
    <property type="evidence" value="ECO:0007669"/>
    <property type="project" value="InterPro"/>
</dbReference>
<proteinExistence type="predicted"/>
<dbReference type="Gene3D" id="4.10.240.10">
    <property type="entry name" value="Zn(2)-C6 fungal-type DNA-binding domain"/>
    <property type="match status" value="1"/>
</dbReference>
<feature type="domain" description="Zn(2)-C6 fungal-type" evidence="5">
    <location>
        <begin position="17"/>
        <end position="47"/>
    </location>
</feature>
<name>A0AA40CPP0_9PEZI</name>
<dbReference type="SUPFAM" id="SSF57701">
    <property type="entry name" value="Zn2/Cys6 DNA-binding domain"/>
    <property type="match status" value="1"/>
</dbReference>
<reference evidence="6" key="1">
    <citation type="submission" date="2023-06" db="EMBL/GenBank/DDBJ databases">
        <title>Genome-scale phylogeny and comparative genomics of the fungal order Sordariales.</title>
        <authorList>
            <consortium name="Lawrence Berkeley National Laboratory"/>
            <person name="Hensen N."/>
            <person name="Bonometti L."/>
            <person name="Westerberg I."/>
            <person name="Brannstrom I.O."/>
            <person name="Guillou S."/>
            <person name="Cros-Aarteil S."/>
            <person name="Calhoun S."/>
            <person name="Haridas S."/>
            <person name="Kuo A."/>
            <person name="Mondo S."/>
            <person name="Pangilinan J."/>
            <person name="Riley R."/>
            <person name="Labutti K."/>
            <person name="Andreopoulos B."/>
            <person name="Lipzen A."/>
            <person name="Chen C."/>
            <person name="Yanf M."/>
            <person name="Daum C."/>
            <person name="Ng V."/>
            <person name="Clum A."/>
            <person name="Steindorff A."/>
            <person name="Ohm R."/>
            <person name="Martin F."/>
            <person name="Silar P."/>
            <person name="Natvig D."/>
            <person name="Lalanne C."/>
            <person name="Gautier V."/>
            <person name="Ament-Velasquez S.L."/>
            <person name="Kruys A."/>
            <person name="Hutchinson M.I."/>
            <person name="Powell A.J."/>
            <person name="Barry K."/>
            <person name="Miller A.N."/>
            <person name="Grigoriev I.V."/>
            <person name="Debuchy R."/>
            <person name="Gladieux P."/>
            <person name="Thoren M.H."/>
            <person name="Johannesson H."/>
        </authorList>
    </citation>
    <scope>NUCLEOTIDE SEQUENCE</scope>
    <source>
        <strain evidence="6">SMH2532-1</strain>
    </source>
</reference>
<evidence type="ECO:0000256" key="2">
    <source>
        <dbReference type="ARBA" id="ARBA00022723"/>
    </source>
</evidence>
<dbReference type="CDD" id="cd12148">
    <property type="entry name" value="fungal_TF_MHR"/>
    <property type="match status" value="1"/>
</dbReference>
<dbReference type="Pfam" id="PF04082">
    <property type="entry name" value="Fungal_trans"/>
    <property type="match status" value="1"/>
</dbReference>
<keyword evidence="7" id="KW-1185">Reference proteome</keyword>
<dbReference type="GO" id="GO:0006351">
    <property type="term" value="P:DNA-templated transcription"/>
    <property type="evidence" value="ECO:0007669"/>
    <property type="project" value="InterPro"/>
</dbReference>
<dbReference type="PANTHER" id="PTHR31001">
    <property type="entry name" value="UNCHARACTERIZED TRANSCRIPTIONAL REGULATORY PROTEIN"/>
    <property type="match status" value="1"/>
</dbReference>
<evidence type="ECO:0000256" key="1">
    <source>
        <dbReference type="ARBA" id="ARBA00004123"/>
    </source>
</evidence>
<protein>
    <recommendedName>
        <fullName evidence="5">Zn(2)-C6 fungal-type domain-containing protein</fullName>
    </recommendedName>
</protein>
<feature type="region of interest" description="Disordered" evidence="4">
    <location>
        <begin position="63"/>
        <end position="134"/>
    </location>
</feature>
<dbReference type="PROSITE" id="PS00463">
    <property type="entry name" value="ZN2_CY6_FUNGAL_1"/>
    <property type="match status" value="1"/>
</dbReference>
<dbReference type="Proteomes" id="UP001174936">
    <property type="component" value="Unassembled WGS sequence"/>
</dbReference>
<organism evidence="6 7">
    <name type="scientific">Cercophora newfieldiana</name>
    <dbReference type="NCBI Taxonomy" id="92897"/>
    <lineage>
        <taxon>Eukaryota</taxon>
        <taxon>Fungi</taxon>
        <taxon>Dikarya</taxon>
        <taxon>Ascomycota</taxon>
        <taxon>Pezizomycotina</taxon>
        <taxon>Sordariomycetes</taxon>
        <taxon>Sordariomycetidae</taxon>
        <taxon>Sordariales</taxon>
        <taxon>Lasiosphaeriaceae</taxon>
        <taxon>Cercophora</taxon>
    </lineage>
</organism>
<gene>
    <name evidence="6" type="ORF">B0T16DRAFT_414174</name>
</gene>
<dbReference type="InterPro" id="IPR007219">
    <property type="entry name" value="XnlR_reg_dom"/>
</dbReference>
<dbReference type="InterPro" id="IPR050613">
    <property type="entry name" value="Sec_Metabolite_Reg"/>
</dbReference>
<dbReference type="AlphaFoldDB" id="A0AA40CPP0"/>
<evidence type="ECO:0000313" key="7">
    <source>
        <dbReference type="Proteomes" id="UP001174936"/>
    </source>
</evidence>
<dbReference type="PANTHER" id="PTHR31001:SF61">
    <property type="entry name" value="ZN(II)2CYS6 TRANSCRIPTION FACTOR (EUROFUNG)"/>
    <property type="match status" value="1"/>
</dbReference>
<keyword evidence="3" id="KW-0539">Nucleus</keyword>
<evidence type="ECO:0000256" key="3">
    <source>
        <dbReference type="ARBA" id="ARBA00023242"/>
    </source>
</evidence>
<sequence length="725" mass="81292">MSSSPAVSLRRNGTLQSCERCRKNKVKCDHSTPSCGRCLAKDTDCVYAAAPTTRRFRVAQFDASSGRVRTARAQDAEGDGDVALESQGQPGPEQQQRQQTALSPDRHPDLPVPSPTVSPEAIEITTPPVQTSGFVGPGSYRDLPDYSGAAAASPGTTNHTIDRKRLDLGLQILDFLLEHGALLQNQVNYVHRVIRMPIVPPKIMLPAVESLFSTIRNDIPPNDSDAKLRMVIRIFQNSYQPIRSTKHTTVDEICQEITGENLRWETIGNVLVIAGLCLILIPLRDFAQLDSQRRNKDDLMHSFHDIADVLTTMTSVSPVLNELGVCLKFNQFLLALCRFGDSSQRLYSIFMELTSSIYATGMHQDRAEGPDPTERTGFMYQWRRRCFTSVFSMDKIIATNLGRPPLISRNYCVLDAPLDLDDDDLTGPGLEHALEKLDGNGWNTDGRRRSTTYMRLRYLLATVREEVLELHLGVNTCVAPGRAELVLQNLQSIWDSCPEAMKYTPAVWTAGMCPHEIWFLIQFYMDYLYSIFLIYRFNARHDQSVETLAGLLSAAKSVLSTVLAFNEHRETMRQVRNDFSSIFLPYGLPCADILAMELLYRPEMFSRFDSGIDGGSGIVRAELIRELTVYISCLSWMPGRDGNSVSFSREVQERLTKVLDQIIDSSSDSPSPAYAMTGLQDARLRVGMMADVPDTAGPNFNHLFFDWDTTMYLDSQLDLFSQSLM</sequence>
<evidence type="ECO:0000256" key="4">
    <source>
        <dbReference type="SAM" id="MobiDB-lite"/>
    </source>
</evidence>
<feature type="compositionally biased region" description="Low complexity" evidence="4">
    <location>
        <begin position="87"/>
        <end position="99"/>
    </location>
</feature>
<dbReference type="PROSITE" id="PS50048">
    <property type="entry name" value="ZN2_CY6_FUNGAL_2"/>
    <property type="match status" value="1"/>
</dbReference>
<dbReference type="SMART" id="SM00066">
    <property type="entry name" value="GAL4"/>
    <property type="match status" value="1"/>
</dbReference>
<comment type="caution">
    <text evidence="6">The sequence shown here is derived from an EMBL/GenBank/DDBJ whole genome shotgun (WGS) entry which is preliminary data.</text>
</comment>
<accession>A0AA40CPP0</accession>
<comment type="subcellular location">
    <subcellularLocation>
        <location evidence="1">Nucleus</location>
    </subcellularLocation>
</comment>
<evidence type="ECO:0000259" key="5">
    <source>
        <dbReference type="PROSITE" id="PS50048"/>
    </source>
</evidence>
<dbReference type="Pfam" id="PF00172">
    <property type="entry name" value="Zn_clus"/>
    <property type="match status" value="1"/>
</dbReference>
<keyword evidence="2" id="KW-0479">Metal-binding</keyword>
<dbReference type="EMBL" id="JAULSV010000004">
    <property type="protein sequence ID" value="KAK0646731.1"/>
    <property type="molecule type" value="Genomic_DNA"/>
</dbReference>
<dbReference type="GO" id="GO:0005634">
    <property type="term" value="C:nucleus"/>
    <property type="evidence" value="ECO:0007669"/>
    <property type="project" value="UniProtKB-SubCell"/>
</dbReference>
<dbReference type="GO" id="GO:0008270">
    <property type="term" value="F:zinc ion binding"/>
    <property type="evidence" value="ECO:0007669"/>
    <property type="project" value="InterPro"/>
</dbReference>